<reference evidence="4 5" key="1">
    <citation type="submission" date="2016-02" db="EMBL/GenBank/DDBJ databases">
        <authorList>
            <consortium name="Pathogen Informatics"/>
        </authorList>
    </citation>
    <scope>NUCLEOTIDE SEQUENCE [LARGE SCALE GENOMIC DNA]</scope>
    <source>
        <strain evidence="1 4">LSS44</strain>
        <strain evidence="2 5">LSS79</strain>
    </source>
</reference>
<evidence type="ECO:0000313" key="1">
    <source>
        <dbReference type="EMBL" id="CYU96112.1"/>
    </source>
</evidence>
<reference evidence="3 6" key="2">
    <citation type="submission" date="2019-04" db="EMBL/GenBank/DDBJ databases">
        <title>Genome analysis of Streptococcus suis strain WUSS286.</title>
        <authorList>
            <person name="Chen H."/>
            <person name="Gao X."/>
            <person name="Wu Z."/>
        </authorList>
    </citation>
    <scope>NUCLEOTIDE SEQUENCE [LARGE SCALE GENOMIC DNA]</scope>
    <source>
        <strain evidence="3 6">WUSS286</strain>
    </source>
</reference>
<organism evidence="1 4">
    <name type="scientific">Streptococcus suis</name>
    <dbReference type="NCBI Taxonomy" id="1307"/>
    <lineage>
        <taxon>Bacteria</taxon>
        <taxon>Bacillati</taxon>
        <taxon>Bacillota</taxon>
        <taxon>Bacilli</taxon>
        <taxon>Lactobacillales</taxon>
        <taxon>Streptococcaceae</taxon>
        <taxon>Streptococcus</taxon>
    </lineage>
</organism>
<dbReference type="EMBL" id="FIGZ01000011">
    <property type="protein sequence ID" value="CYU96112.1"/>
    <property type="molecule type" value="Genomic_DNA"/>
</dbReference>
<dbReference type="RefSeq" id="WP_044679453.1">
    <property type="nucleotide sequence ID" value="NZ_CEDF01000109.1"/>
</dbReference>
<protein>
    <submittedName>
        <fullName evidence="1">Uncharacterized protein</fullName>
    </submittedName>
</protein>
<name>A0A0Z8GC62_STRSU</name>
<evidence type="ECO:0000313" key="4">
    <source>
        <dbReference type="Proteomes" id="UP000072083"/>
    </source>
</evidence>
<dbReference type="AlphaFoldDB" id="A0A0Z8GC62"/>
<evidence type="ECO:0000313" key="5">
    <source>
        <dbReference type="Proteomes" id="UP000075193"/>
    </source>
</evidence>
<dbReference type="EMBL" id="FIIC01000013">
    <property type="protein sequence ID" value="CYV86011.1"/>
    <property type="molecule type" value="Genomic_DNA"/>
</dbReference>
<evidence type="ECO:0000313" key="3">
    <source>
        <dbReference type="EMBL" id="TII02343.1"/>
    </source>
</evidence>
<dbReference type="Proteomes" id="UP000075193">
    <property type="component" value="Unassembled WGS sequence"/>
</dbReference>
<dbReference type="EMBL" id="SSXK01000024">
    <property type="protein sequence ID" value="TII02343.1"/>
    <property type="molecule type" value="Genomic_DNA"/>
</dbReference>
<gene>
    <name evidence="3" type="ORF">E8L09_08100</name>
    <name evidence="1" type="ORF">ERS132406_01197</name>
    <name evidence="2" type="ORF">ERS132441_01258</name>
</gene>
<proteinExistence type="predicted"/>
<dbReference type="Proteomes" id="UP000072083">
    <property type="component" value="Unassembled WGS sequence"/>
</dbReference>
<sequence length="275" mass="31411">MMEELQKYRKISLDFRRNSSNMLNTKYNDGLLYLIRFKEFIDKNDIICQILEDLWTDLPKDFNEKLVSEDNNSGWSNFSIPIDESKHLKLCYDYLNKIIEDDVDLAELSCAFLLTSSKKFNDKIREFLKKAFKPLVDYINDQLSQKIIELTGVNQAMSQITQNIENNYGTASAVGTGTISSINNVSTTDIETLKNLCSNILKDLTGLNMLSEDDKEVIIDDIETIQSQVVSDRPKKIKLKKAWSSIQSFLPKIPAGIPVTLQLIELGEKLSALFF</sequence>
<evidence type="ECO:0000313" key="6">
    <source>
        <dbReference type="Proteomes" id="UP000306426"/>
    </source>
</evidence>
<dbReference type="Proteomes" id="UP000306426">
    <property type="component" value="Unassembled WGS sequence"/>
</dbReference>
<evidence type="ECO:0000313" key="2">
    <source>
        <dbReference type="EMBL" id="CYV86011.1"/>
    </source>
</evidence>
<accession>A0A0Z8GC62</accession>